<evidence type="ECO:0000313" key="1">
    <source>
        <dbReference type="EMBL" id="BCY28597.1"/>
    </source>
</evidence>
<sequence length="205" mass="24297">MFKLTINSFVVGICKKSYIKLSYRRILLIIFTITFSSSFAQNKEKSKINTKINKDYNSSRKAFKGKLNSEEYKEIRNLILKELKVEIPEKNAILINYYQYGNNCYEYKLDEKDALTVIQNCFRISSRLSKENNTSDFFVYSSEALKKERIETFNNFILDSGFFDKNIFTLKENCRAFFILKSDGEFLKYYGSDYFSEVKNFLEKK</sequence>
<evidence type="ECO:0000313" key="2">
    <source>
        <dbReference type="Proteomes" id="UP000825258"/>
    </source>
</evidence>
<name>A0ABN6HW51_9FLAO</name>
<proteinExistence type="predicted"/>
<keyword evidence="2" id="KW-1185">Reference proteome</keyword>
<dbReference type="RefSeq" id="WP_221257716.1">
    <property type="nucleotide sequence ID" value="NZ_AP024749.1"/>
</dbReference>
<dbReference type="EMBL" id="AP024749">
    <property type="protein sequence ID" value="BCY28597.1"/>
    <property type="molecule type" value="Genomic_DNA"/>
</dbReference>
<protein>
    <submittedName>
        <fullName evidence="1">Uncharacterized protein</fullName>
    </submittedName>
</protein>
<reference evidence="1 2" key="1">
    <citation type="submission" date="2021-06" db="EMBL/GenBank/DDBJ databases">
        <title>Whole genome sequences of Flavobacterium sp. KK2020170 and assembly.</title>
        <authorList>
            <person name="Kitahara K."/>
            <person name="Miyoshi S."/>
            <person name="Uesaka K."/>
        </authorList>
    </citation>
    <scope>NUCLEOTIDE SEQUENCE [LARGE SCALE GENOMIC DNA]</scope>
    <source>
        <strain evidence="1 2">KK2020170</strain>
    </source>
</reference>
<dbReference type="Proteomes" id="UP000825258">
    <property type="component" value="Chromosome"/>
</dbReference>
<organism evidence="1 2">
    <name type="scientific">Flavobacterium okayamense</name>
    <dbReference type="NCBI Taxonomy" id="2830782"/>
    <lineage>
        <taxon>Bacteria</taxon>
        <taxon>Pseudomonadati</taxon>
        <taxon>Bacteroidota</taxon>
        <taxon>Flavobacteriia</taxon>
        <taxon>Flavobacteriales</taxon>
        <taxon>Flavobacteriaceae</taxon>
        <taxon>Flavobacterium</taxon>
    </lineage>
</organism>
<accession>A0ABN6HW51</accession>
<gene>
    <name evidence="1" type="ORF">KK2020170_14650</name>
</gene>